<accession>A0A835HCJ7</accession>
<feature type="compositionally biased region" description="Pro residues" evidence="1">
    <location>
        <begin position="217"/>
        <end position="229"/>
    </location>
</feature>
<dbReference type="SUPFAM" id="SSF49562">
    <property type="entry name" value="C2 domain (Calcium/lipid-binding domain, CaLB)"/>
    <property type="match status" value="1"/>
</dbReference>
<evidence type="ECO:0000259" key="2">
    <source>
        <dbReference type="PROSITE" id="PS50004"/>
    </source>
</evidence>
<name>A0A835HCJ7_9MAGN</name>
<evidence type="ECO:0000313" key="3">
    <source>
        <dbReference type="EMBL" id="KAF9595827.1"/>
    </source>
</evidence>
<feature type="compositionally biased region" description="Polar residues" evidence="1">
    <location>
        <begin position="175"/>
        <end position="197"/>
    </location>
</feature>
<dbReference type="InterPro" id="IPR035892">
    <property type="entry name" value="C2_domain_sf"/>
</dbReference>
<dbReference type="AlphaFoldDB" id="A0A835HCJ7"/>
<dbReference type="Gene3D" id="2.60.40.150">
    <property type="entry name" value="C2 domain"/>
    <property type="match status" value="1"/>
</dbReference>
<dbReference type="Proteomes" id="UP000631114">
    <property type="component" value="Unassembled WGS sequence"/>
</dbReference>
<dbReference type="PROSITE" id="PS50004">
    <property type="entry name" value="C2"/>
    <property type="match status" value="1"/>
</dbReference>
<dbReference type="PANTHER" id="PTHR32246:SF15">
    <property type="entry name" value="CALCIUM-DEPENDENT LIPID-BINDING (CALB DOMAIN) FAMILY PROTEIN"/>
    <property type="match status" value="1"/>
</dbReference>
<dbReference type="InterPro" id="IPR000008">
    <property type="entry name" value="C2_dom"/>
</dbReference>
<dbReference type="Pfam" id="PF00168">
    <property type="entry name" value="C2"/>
    <property type="match status" value="1"/>
</dbReference>
<dbReference type="PANTHER" id="PTHR32246">
    <property type="entry name" value="INGRESSION PROTEIN FIC1"/>
    <property type="match status" value="1"/>
</dbReference>
<dbReference type="GO" id="GO:0006952">
    <property type="term" value="P:defense response"/>
    <property type="evidence" value="ECO:0007669"/>
    <property type="project" value="InterPro"/>
</dbReference>
<dbReference type="InterPro" id="IPR044750">
    <property type="entry name" value="C2_SRC2/BAP"/>
</dbReference>
<sequence length="312" mass="33637">MAKICAEICIISARGLRRSSALWKLQWFAVGWIDPKSKYCTKIDTSGSTNPTWRTKFSALIDNSDAKWQGLALHIELYSRDAIFLRENLQGTAVVVLKEFLAKHKSDASNNGVEQVGSFQLRKKTSGKVQGLVDISIRISDKDGSDNDISSYPGNEEGFQLKDEGNGISLGTGNGSFSSQSHNQTENYTQPQTQMSSVYDPRPNFYGKQSSVGDPNYRPPRTPPPPPPPSHVGYLPTFLPRTDQLAGTWVNLPPSSSAGTAAGRTSGPNFAAGMGAGALAAGAVIFGDDFMSGFELPTLQDPSLIISIDSPF</sequence>
<organism evidence="3 4">
    <name type="scientific">Coptis chinensis</name>
    <dbReference type="NCBI Taxonomy" id="261450"/>
    <lineage>
        <taxon>Eukaryota</taxon>
        <taxon>Viridiplantae</taxon>
        <taxon>Streptophyta</taxon>
        <taxon>Embryophyta</taxon>
        <taxon>Tracheophyta</taxon>
        <taxon>Spermatophyta</taxon>
        <taxon>Magnoliopsida</taxon>
        <taxon>Ranunculales</taxon>
        <taxon>Ranunculaceae</taxon>
        <taxon>Coptidoideae</taxon>
        <taxon>Coptis</taxon>
    </lineage>
</organism>
<keyword evidence="4" id="KW-1185">Reference proteome</keyword>
<feature type="region of interest" description="Disordered" evidence="1">
    <location>
        <begin position="143"/>
        <end position="229"/>
    </location>
</feature>
<protein>
    <recommendedName>
        <fullName evidence="2">C2 domain-containing protein</fullName>
    </recommendedName>
</protein>
<reference evidence="3 4" key="1">
    <citation type="submission" date="2020-10" db="EMBL/GenBank/DDBJ databases">
        <title>The Coptis chinensis genome and diversification of protoberbering-type alkaloids.</title>
        <authorList>
            <person name="Wang B."/>
            <person name="Shu S."/>
            <person name="Song C."/>
            <person name="Liu Y."/>
        </authorList>
    </citation>
    <scope>NUCLEOTIDE SEQUENCE [LARGE SCALE GENOMIC DNA]</scope>
    <source>
        <strain evidence="3">HL-2020</strain>
        <tissue evidence="3">Leaf</tissue>
    </source>
</reference>
<dbReference type="EMBL" id="JADFTS010000007">
    <property type="protein sequence ID" value="KAF9595827.1"/>
    <property type="molecule type" value="Genomic_DNA"/>
</dbReference>
<proteinExistence type="predicted"/>
<dbReference type="OrthoDB" id="1910234at2759"/>
<evidence type="ECO:0000313" key="4">
    <source>
        <dbReference type="Proteomes" id="UP000631114"/>
    </source>
</evidence>
<gene>
    <name evidence="3" type="ORF">IFM89_005313</name>
</gene>
<dbReference type="CDD" id="cd04051">
    <property type="entry name" value="C2_SRC2_like"/>
    <property type="match status" value="1"/>
</dbReference>
<feature type="domain" description="C2" evidence="2">
    <location>
        <begin position="1"/>
        <end position="110"/>
    </location>
</feature>
<comment type="caution">
    <text evidence="3">The sequence shown here is derived from an EMBL/GenBank/DDBJ whole genome shotgun (WGS) entry which is preliminary data.</text>
</comment>
<evidence type="ECO:0000256" key="1">
    <source>
        <dbReference type="SAM" id="MobiDB-lite"/>
    </source>
</evidence>